<gene>
    <name evidence="1" type="primary">61</name>
    <name evidence="1" type="ORF">SEA_KATYUSHA_61</name>
</gene>
<organism evidence="1 2">
    <name type="scientific">Gordonia phage Katyusha</name>
    <dbReference type="NCBI Taxonomy" id="1821555"/>
    <lineage>
        <taxon>Viruses</taxon>
        <taxon>Duplodnaviria</taxon>
        <taxon>Heunggongvirae</taxon>
        <taxon>Uroviricota</taxon>
        <taxon>Caudoviricetes</taxon>
        <taxon>Demosthenesvirus</taxon>
        <taxon>Demosthenesvirus katyusha</taxon>
    </lineage>
</organism>
<proteinExistence type="predicted"/>
<accession>A0A142KBH1</accession>
<keyword evidence="2" id="KW-1185">Reference proteome</keyword>
<dbReference type="Proteomes" id="UP000223856">
    <property type="component" value="Segment"/>
</dbReference>
<dbReference type="GeneID" id="40079215"/>
<protein>
    <submittedName>
        <fullName evidence="1">Uncharacterized protein</fullName>
    </submittedName>
</protein>
<dbReference type="RefSeq" id="YP_009603335.1">
    <property type="nucleotide sequence ID" value="NC_041950.1"/>
</dbReference>
<reference evidence="1 2" key="1">
    <citation type="submission" date="2016-03" db="EMBL/GenBank/DDBJ databases">
        <authorList>
            <person name="Green D.E."/>
            <person name="Kennedy B.V."/>
            <person name="Kocak B.Z."/>
            <person name="Moretti M.L."/>
            <person name="Onelangsy F.L."/>
            <person name="Mezghani N.A."/>
            <person name="Thompson P.K."/>
            <person name="Ulbrich M.C."/>
            <person name="Furbee E.C."/>
            <person name="Grubb S.R."/>
            <person name="Warner M.H."/>
            <person name="Montgomery M.T."/>
            <person name="Garlena R.A."/>
            <person name="Russell D.A."/>
            <person name="Pope W.H."/>
            <person name="Jacobs-Sera D."/>
            <person name="Hendrix R.W."/>
            <person name="Hatfull G.F."/>
        </authorList>
    </citation>
    <scope>NUCLEOTIDE SEQUENCE [LARGE SCALE GENOMIC DNA]</scope>
</reference>
<evidence type="ECO:0000313" key="1">
    <source>
        <dbReference type="EMBL" id="AMS03454.1"/>
    </source>
</evidence>
<dbReference type="EMBL" id="KU963258">
    <property type="protein sequence ID" value="AMS03454.1"/>
    <property type="molecule type" value="Genomic_DNA"/>
</dbReference>
<evidence type="ECO:0000313" key="2">
    <source>
        <dbReference type="Proteomes" id="UP000223856"/>
    </source>
</evidence>
<dbReference type="KEGG" id="vg:40079215"/>
<name>A0A142KBH1_9CAUD</name>
<sequence>MGTLEEERKRIPLFSGAEQVYIRFHTFQTARATPEAVQKMVRDIEKVYNHQRKKYGNGQKAVIVSPRAARDMFPFVHAEFTPFLRNGVGKVVESDWTPKEDA</sequence>